<sequence length="693" mass="77270">MRITVGAQRVLVRHGLVAVPDTAGAAACDESLATVAANIAHYGYALSARAFAALRRVDEDGLAHWWGEVEPVLAVLTGDDRGMDRFVVYKNFPAEVLALTEAEYWLRQILMYWGLPDEYVTEPEAPRPALSEAPAPRVLHLADDGAPARILADLFAVPARWTEDQWQDVEFLVPDAVDLSGIPFVENRIRLAALSCARGTVSTVDNATDVLRLAAALSDGDVSLREPARLRRFARRERRFLLTMLESATHLAEDVARRREPFKRLLRVLHPGERPDAYPRTVAVYDALYKGAPLPSFASDVERLLTEEDPAVLSLLATRPGEFARRLRVLAVLFGDRTAEAFEGVAGRLTTIQLLKLRGFLRTVHSRRWRMFPPRGNWNRVVVVPAVWRGHVPRTTRTALLETIARELTARTEKVGPVALAAETRHVKLPTNDAELAPYGRGTVFPIPDGVRFLRTAVYWSSGPTRHNIWYDNGWNFFGADWQPRGACCWSATMYPGGKKSSQGAVFSGDPTNSKDASGRACQLIDLYPDRLHEKGVRYAVWSVLCYSRIMFSEAEEVFAALQWGERAEEGALFEPSRCQLAFPLTGEAYTKFVAYVDLRRRELVYRDANLPVRVESAAANGKRLATTMPAFVEYLETLPSVYDLFRHAPADEAGMPVLYDDAAVRIDGGPAYVFRPSNRDNNFAPLDPVTLL</sequence>
<gene>
    <name evidence="1" type="ORF">Val02_23650</name>
</gene>
<keyword evidence="2" id="KW-1185">Reference proteome</keyword>
<reference evidence="1" key="1">
    <citation type="submission" date="2021-01" db="EMBL/GenBank/DDBJ databases">
        <title>Whole genome shotgun sequence of Virgisporangium aliadipatigenens NBRC 105644.</title>
        <authorList>
            <person name="Komaki H."/>
            <person name="Tamura T."/>
        </authorList>
    </citation>
    <scope>NUCLEOTIDE SEQUENCE</scope>
    <source>
        <strain evidence="1">NBRC 105644</strain>
    </source>
</reference>
<comment type="caution">
    <text evidence="1">The sequence shown here is derived from an EMBL/GenBank/DDBJ whole genome shotgun (WGS) entry which is preliminary data.</text>
</comment>
<organism evidence="1 2">
    <name type="scientific">Virgisporangium aliadipatigenens</name>
    <dbReference type="NCBI Taxonomy" id="741659"/>
    <lineage>
        <taxon>Bacteria</taxon>
        <taxon>Bacillati</taxon>
        <taxon>Actinomycetota</taxon>
        <taxon>Actinomycetes</taxon>
        <taxon>Micromonosporales</taxon>
        <taxon>Micromonosporaceae</taxon>
        <taxon>Virgisporangium</taxon>
    </lineage>
</organism>
<evidence type="ECO:0008006" key="3">
    <source>
        <dbReference type="Google" id="ProtNLM"/>
    </source>
</evidence>
<name>A0A8J3YHP3_9ACTN</name>
<dbReference type="EMBL" id="BOPF01000007">
    <property type="protein sequence ID" value="GIJ45479.1"/>
    <property type="molecule type" value="Genomic_DNA"/>
</dbReference>
<proteinExistence type="predicted"/>
<accession>A0A8J3YHP3</accession>
<dbReference type="AlphaFoldDB" id="A0A8J3YHP3"/>
<protein>
    <recommendedName>
        <fullName evidence="3">Cytoplasmic protein</fullName>
    </recommendedName>
</protein>
<dbReference type="RefSeq" id="WP_203899019.1">
    <property type="nucleotide sequence ID" value="NZ_BOPF01000007.1"/>
</dbReference>
<evidence type="ECO:0000313" key="1">
    <source>
        <dbReference type="EMBL" id="GIJ45479.1"/>
    </source>
</evidence>
<dbReference type="Proteomes" id="UP000619260">
    <property type="component" value="Unassembled WGS sequence"/>
</dbReference>
<evidence type="ECO:0000313" key="2">
    <source>
        <dbReference type="Proteomes" id="UP000619260"/>
    </source>
</evidence>